<feature type="compositionally biased region" description="Low complexity" evidence="1">
    <location>
        <begin position="11"/>
        <end position="20"/>
    </location>
</feature>
<dbReference type="KEGG" id="strr:EKD16_18115"/>
<protein>
    <submittedName>
        <fullName evidence="2">Uncharacterized protein</fullName>
    </submittedName>
</protein>
<reference evidence="2 3" key="1">
    <citation type="submission" date="2019-02" db="EMBL/GenBank/DDBJ databases">
        <authorList>
            <person name="Khodamoradi S."/>
            <person name="Hahnke R.L."/>
            <person name="Kaempfer P."/>
            <person name="Schumann P."/>
            <person name="Rohde M."/>
            <person name="Steinert M."/>
            <person name="Luzhetskyy A."/>
            <person name="Wink J."/>
            <person name="Ruckert C."/>
        </authorList>
    </citation>
    <scope>NUCLEOTIDE SEQUENCE [LARGE SCALE GENOMIC DNA]</scope>
    <source>
        <strain evidence="2 3">M2</strain>
    </source>
</reference>
<evidence type="ECO:0000313" key="2">
    <source>
        <dbReference type="EMBL" id="QBI55387.1"/>
    </source>
</evidence>
<feature type="region of interest" description="Disordered" evidence="1">
    <location>
        <begin position="1"/>
        <end position="81"/>
    </location>
</feature>
<evidence type="ECO:0000256" key="1">
    <source>
        <dbReference type="SAM" id="MobiDB-lite"/>
    </source>
</evidence>
<feature type="compositionally biased region" description="Basic and acidic residues" evidence="1">
    <location>
        <begin position="178"/>
        <end position="189"/>
    </location>
</feature>
<sequence length="257" mass="28068">MVLTEKRRRMAGAAVVGSGARRWRRPTGRRLGCAGRPCGLPGEGWPDGERRAPRTAPGPVRGRRTRCSPVARPAGGGVGPPRAGRRIYCAVSASAGFRPRVQGVTGSARRCCDEYPPRGAAPAARRTRAPLLESAAPWSLRHRRRRDRRRVEIAGPAVARPAWRGDAPTCGGPVDPVAELRRTRRDRPAARRGQRRARDRAPPQDAFPDWSDWYNDHRPHTGIGGRTPASRVTNLPGHRTYPTVAPLAVARARQDSA</sequence>
<accession>A0A4P6Q8R9</accession>
<dbReference type="AlphaFoldDB" id="A0A4P6Q8R9"/>
<feature type="region of interest" description="Disordered" evidence="1">
    <location>
        <begin position="164"/>
        <end position="240"/>
    </location>
</feature>
<dbReference type="Proteomes" id="UP000292235">
    <property type="component" value="Chromosome"/>
</dbReference>
<gene>
    <name evidence="2" type="ORF">EKD16_18115</name>
</gene>
<proteinExistence type="predicted"/>
<dbReference type="EMBL" id="CP036455">
    <property type="protein sequence ID" value="QBI55387.1"/>
    <property type="molecule type" value="Genomic_DNA"/>
</dbReference>
<keyword evidence="3" id="KW-1185">Reference proteome</keyword>
<feature type="compositionally biased region" description="Basic residues" evidence="1">
    <location>
        <begin position="1"/>
        <end position="10"/>
    </location>
</feature>
<evidence type="ECO:0000313" key="3">
    <source>
        <dbReference type="Proteomes" id="UP000292235"/>
    </source>
</evidence>
<organism evidence="2 3">
    <name type="scientific">Streptomonospora litoralis</name>
    <dbReference type="NCBI Taxonomy" id="2498135"/>
    <lineage>
        <taxon>Bacteria</taxon>
        <taxon>Bacillati</taxon>
        <taxon>Actinomycetota</taxon>
        <taxon>Actinomycetes</taxon>
        <taxon>Streptosporangiales</taxon>
        <taxon>Nocardiopsidaceae</taxon>
        <taxon>Streptomonospora</taxon>
    </lineage>
</organism>
<name>A0A4P6Q8R9_9ACTN</name>